<dbReference type="PANTHER" id="PTHR43401">
    <property type="entry name" value="L-THREONINE 3-DEHYDROGENASE"/>
    <property type="match status" value="1"/>
</dbReference>
<evidence type="ECO:0000259" key="4">
    <source>
        <dbReference type="Pfam" id="PF08240"/>
    </source>
</evidence>
<dbReference type="SUPFAM" id="SSF51735">
    <property type="entry name" value="NAD(P)-binding Rossmann-fold domains"/>
    <property type="match status" value="1"/>
</dbReference>
<dbReference type="Gene3D" id="3.40.50.720">
    <property type="entry name" value="NAD(P)-binding Rossmann-like Domain"/>
    <property type="match status" value="1"/>
</dbReference>
<evidence type="ECO:0000313" key="6">
    <source>
        <dbReference type="Proteomes" id="UP000523795"/>
    </source>
</evidence>
<dbReference type="Gene3D" id="3.90.180.10">
    <property type="entry name" value="Medium-chain alcohol dehydrogenases, catalytic domain"/>
    <property type="match status" value="1"/>
</dbReference>
<keyword evidence="2" id="KW-0560">Oxidoreductase</keyword>
<dbReference type="Pfam" id="PF00107">
    <property type="entry name" value="ADH_zinc_N"/>
    <property type="match status" value="1"/>
</dbReference>
<comment type="caution">
    <text evidence="5">The sequence shown here is derived from an EMBL/GenBank/DDBJ whole genome shotgun (WGS) entry which is preliminary data.</text>
</comment>
<reference evidence="5 6" key="1">
    <citation type="submission" date="2020-04" db="EMBL/GenBank/DDBJ databases">
        <authorList>
            <person name="Liu S."/>
        </authorList>
    </citation>
    <scope>NUCLEOTIDE SEQUENCE [LARGE SCALE GENOMIC DNA]</scope>
    <source>
        <strain evidence="5 6">CGMCC 1.15091</strain>
    </source>
</reference>
<dbReference type="PANTHER" id="PTHR43401:SF2">
    <property type="entry name" value="L-THREONINE 3-DEHYDROGENASE"/>
    <property type="match status" value="1"/>
</dbReference>
<keyword evidence="6" id="KW-1185">Reference proteome</keyword>
<evidence type="ECO:0000256" key="1">
    <source>
        <dbReference type="ARBA" id="ARBA00001947"/>
    </source>
</evidence>
<proteinExistence type="predicted"/>
<dbReference type="InterPro" id="IPR013149">
    <property type="entry name" value="ADH-like_C"/>
</dbReference>
<feature type="domain" description="Alcohol dehydrogenase-like C-terminal" evidence="3">
    <location>
        <begin position="181"/>
        <end position="299"/>
    </location>
</feature>
<dbReference type="SUPFAM" id="SSF50129">
    <property type="entry name" value="GroES-like"/>
    <property type="match status" value="1"/>
</dbReference>
<dbReference type="Pfam" id="PF08240">
    <property type="entry name" value="ADH_N"/>
    <property type="match status" value="1"/>
</dbReference>
<accession>A0ABX1JSL6</accession>
<dbReference type="EMBL" id="JAAZSR010000285">
    <property type="protein sequence ID" value="NKX51690.1"/>
    <property type="molecule type" value="Genomic_DNA"/>
</dbReference>
<dbReference type="InterPro" id="IPR036291">
    <property type="entry name" value="NAD(P)-bd_dom_sf"/>
</dbReference>
<feature type="domain" description="Alcohol dehydrogenase-like N-terminal" evidence="4">
    <location>
        <begin position="30"/>
        <end position="143"/>
    </location>
</feature>
<name>A0ABX1JSL6_9MICC</name>
<evidence type="ECO:0000313" key="5">
    <source>
        <dbReference type="EMBL" id="NKX51690.1"/>
    </source>
</evidence>
<comment type="cofactor">
    <cofactor evidence="1">
        <name>Zn(2+)</name>
        <dbReference type="ChEBI" id="CHEBI:29105"/>
    </cofactor>
</comment>
<dbReference type="Proteomes" id="UP000523795">
    <property type="component" value="Unassembled WGS sequence"/>
</dbReference>
<gene>
    <name evidence="5" type="ORF">HER39_14185</name>
</gene>
<dbReference type="InterPro" id="IPR013154">
    <property type="entry name" value="ADH-like_N"/>
</dbReference>
<evidence type="ECO:0000259" key="3">
    <source>
        <dbReference type="Pfam" id="PF00107"/>
    </source>
</evidence>
<organism evidence="5 6">
    <name type="scientific">Arthrobacter deserti</name>
    <dbReference type="NCBI Taxonomy" id="1742687"/>
    <lineage>
        <taxon>Bacteria</taxon>
        <taxon>Bacillati</taxon>
        <taxon>Actinomycetota</taxon>
        <taxon>Actinomycetes</taxon>
        <taxon>Micrococcales</taxon>
        <taxon>Micrococcaceae</taxon>
        <taxon>Arthrobacter</taxon>
    </lineage>
</organism>
<sequence>GPLRQVPALARTAVAPGAVGIIDHPLRPLGPEEVELTITLCGLCGSDVVVYRADPAFDWVRPGTVLGQEAVGVVSAAGLLVPDWPAPGTRVVPLSTIGCGSCGACAAGRPEECPRRSSLGLGWHGAAAGRAIVPWRSLLPVPDSLPDTTAVLAEPAAVAWRAAGVGRIGPGDRVAVSTTRAIGLIAALIAKSLGADVAVVGREGHRYRHHRQLAESLGLPVSAAPERDDFDIWIEASGSGRQLGTAVQSLRAGGRLVLVAMYATGTQQSVRTVPGKGVTVLTSYASGRQDYEAALRFLATVPWLGAGLVSVYPLDQAVQALQHSAEGMTADGAPLFKAALRPGG</sequence>
<evidence type="ECO:0000256" key="2">
    <source>
        <dbReference type="ARBA" id="ARBA00023002"/>
    </source>
</evidence>
<feature type="non-terminal residue" evidence="5">
    <location>
        <position position="1"/>
    </location>
</feature>
<dbReference type="InterPro" id="IPR050129">
    <property type="entry name" value="Zn_alcohol_dh"/>
</dbReference>
<protein>
    <submittedName>
        <fullName evidence="5">Alcohol dehydrogenase catalytic domain-containing protein</fullName>
    </submittedName>
</protein>
<dbReference type="InterPro" id="IPR011032">
    <property type="entry name" value="GroES-like_sf"/>
</dbReference>